<protein>
    <submittedName>
        <fullName evidence="1">Uncharacterized protein</fullName>
    </submittedName>
</protein>
<evidence type="ECO:0000313" key="2">
    <source>
        <dbReference type="Proteomes" id="UP001157418"/>
    </source>
</evidence>
<comment type="caution">
    <text evidence="1">The sequence shown here is derived from an EMBL/GenBank/DDBJ whole genome shotgun (WGS) entry which is preliminary data.</text>
</comment>
<reference evidence="1 2" key="1">
    <citation type="submission" date="2022-01" db="EMBL/GenBank/DDBJ databases">
        <authorList>
            <person name="Xiong W."/>
            <person name="Schranz E."/>
        </authorList>
    </citation>
    <scope>NUCLEOTIDE SEQUENCE [LARGE SCALE GENOMIC DNA]</scope>
</reference>
<evidence type="ECO:0000313" key="1">
    <source>
        <dbReference type="EMBL" id="CAH1421877.1"/>
    </source>
</evidence>
<gene>
    <name evidence="1" type="ORF">LVIROSA_LOCUS9251</name>
</gene>
<sequence>MVTNDCVSFSIHHSSIEICDDLHSSIKKWKPEIFFVDFSTFGPLVQIEDPPTRDHDSAPELTPEELHQHNLSLQEKLVGYKISRHPWLKLSKS</sequence>
<dbReference type="Proteomes" id="UP001157418">
    <property type="component" value="Unassembled WGS sequence"/>
</dbReference>
<name>A0AAU9M812_9ASTR</name>
<dbReference type="AlphaFoldDB" id="A0AAU9M812"/>
<proteinExistence type="predicted"/>
<accession>A0AAU9M812</accession>
<dbReference type="EMBL" id="CAKMRJ010001112">
    <property type="protein sequence ID" value="CAH1421877.1"/>
    <property type="molecule type" value="Genomic_DNA"/>
</dbReference>
<organism evidence="1 2">
    <name type="scientific">Lactuca virosa</name>
    <dbReference type="NCBI Taxonomy" id="75947"/>
    <lineage>
        <taxon>Eukaryota</taxon>
        <taxon>Viridiplantae</taxon>
        <taxon>Streptophyta</taxon>
        <taxon>Embryophyta</taxon>
        <taxon>Tracheophyta</taxon>
        <taxon>Spermatophyta</taxon>
        <taxon>Magnoliopsida</taxon>
        <taxon>eudicotyledons</taxon>
        <taxon>Gunneridae</taxon>
        <taxon>Pentapetalae</taxon>
        <taxon>asterids</taxon>
        <taxon>campanulids</taxon>
        <taxon>Asterales</taxon>
        <taxon>Asteraceae</taxon>
        <taxon>Cichorioideae</taxon>
        <taxon>Cichorieae</taxon>
        <taxon>Lactucinae</taxon>
        <taxon>Lactuca</taxon>
    </lineage>
</organism>
<keyword evidence="2" id="KW-1185">Reference proteome</keyword>